<evidence type="ECO:0000256" key="4">
    <source>
        <dbReference type="ARBA" id="ARBA00012452"/>
    </source>
</evidence>
<dbReference type="GO" id="GO:0005737">
    <property type="term" value="C:cytoplasm"/>
    <property type="evidence" value="ECO:0007669"/>
    <property type="project" value="UniProtKB-SubCell"/>
</dbReference>
<dbReference type="FunFam" id="3.40.30.10:FF:000086">
    <property type="entry name" value="Glutathione S-transferase theta-1"/>
    <property type="match status" value="1"/>
</dbReference>
<dbReference type="InterPro" id="IPR004046">
    <property type="entry name" value="GST_C"/>
</dbReference>
<evidence type="ECO:0000313" key="9">
    <source>
        <dbReference type="Ensembl" id="ENSCPVP00000005315.2"/>
    </source>
</evidence>
<gene>
    <name evidence="9" type="primary">LOC115909504</name>
</gene>
<reference evidence="9" key="3">
    <citation type="submission" date="2025-09" db="UniProtKB">
        <authorList>
            <consortium name="Ensembl"/>
        </authorList>
    </citation>
    <scope>IDENTIFICATION</scope>
</reference>
<dbReference type="CDD" id="cd03050">
    <property type="entry name" value="GST_N_Theta"/>
    <property type="match status" value="1"/>
</dbReference>
<dbReference type="CDD" id="cd03183">
    <property type="entry name" value="GST_C_Theta"/>
    <property type="match status" value="1"/>
</dbReference>
<comment type="catalytic activity">
    <reaction evidence="7">
        <text>RX + glutathione = an S-substituted glutathione + a halide anion + H(+)</text>
        <dbReference type="Rhea" id="RHEA:16437"/>
        <dbReference type="ChEBI" id="CHEBI:15378"/>
        <dbReference type="ChEBI" id="CHEBI:16042"/>
        <dbReference type="ChEBI" id="CHEBI:17792"/>
        <dbReference type="ChEBI" id="CHEBI:57925"/>
        <dbReference type="ChEBI" id="CHEBI:90779"/>
        <dbReference type="EC" id="2.5.1.18"/>
    </reaction>
</comment>
<dbReference type="InterPro" id="IPR036282">
    <property type="entry name" value="Glutathione-S-Trfase_C_sf"/>
</dbReference>
<comment type="similarity">
    <text evidence="2">Belongs to the GST superfamily. Theta family.</text>
</comment>
<dbReference type="SFLD" id="SFLDS00019">
    <property type="entry name" value="Glutathione_Transferase_(cytos"/>
    <property type="match status" value="1"/>
</dbReference>
<comment type="subunit">
    <text evidence="3">Homodimer.</text>
</comment>
<dbReference type="Gene3D" id="1.20.1050.10">
    <property type="match status" value="1"/>
</dbReference>
<dbReference type="InterPro" id="IPR036249">
    <property type="entry name" value="Thioredoxin-like_sf"/>
</dbReference>
<dbReference type="Ensembl" id="ENSCPVT00000005520.2">
    <property type="protein sequence ID" value="ENSCPVP00000005315.2"/>
    <property type="gene ID" value="ENSCPVG00000003924.2"/>
</dbReference>
<dbReference type="SUPFAM" id="SSF47616">
    <property type="entry name" value="GST C-terminal domain-like"/>
    <property type="match status" value="1"/>
</dbReference>
<dbReference type="GO" id="GO:0006749">
    <property type="term" value="P:glutathione metabolic process"/>
    <property type="evidence" value="ECO:0007669"/>
    <property type="project" value="TreeGrafter"/>
</dbReference>
<dbReference type="InterPro" id="IPR040079">
    <property type="entry name" value="Glutathione_S-Trfase"/>
</dbReference>
<dbReference type="PROSITE" id="PS50404">
    <property type="entry name" value="GST_NTER"/>
    <property type="match status" value="1"/>
</dbReference>
<evidence type="ECO:0000256" key="6">
    <source>
        <dbReference type="ARBA" id="ARBA00022679"/>
    </source>
</evidence>
<dbReference type="PANTHER" id="PTHR43917:SF9">
    <property type="entry name" value="GLUTATHIONE S-TRANSFERASE THETA-1"/>
    <property type="match status" value="1"/>
</dbReference>
<dbReference type="InterPro" id="IPR010987">
    <property type="entry name" value="Glutathione-S-Trfase_C-like"/>
</dbReference>
<comment type="subcellular location">
    <subcellularLocation>
        <location evidence="1">Cytoplasm</location>
    </subcellularLocation>
</comment>
<accession>A0A8C3MFK3</accession>
<organism evidence="9 10">
    <name type="scientific">Geospiza parvula</name>
    <name type="common">Small tree-finch</name>
    <name type="synonym">Camarhynchus parvulus</name>
    <dbReference type="NCBI Taxonomy" id="87175"/>
    <lineage>
        <taxon>Eukaryota</taxon>
        <taxon>Metazoa</taxon>
        <taxon>Chordata</taxon>
        <taxon>Craniata</taxon>
        <taxon>Vertebrata</taxon>
        <taxon>Euteleostomi</taxon>
        <taxon>Archelosauria</taxon>
        <taxon>Archosauria</taxon>
        <taxon>Dinosauria</taxon>
        <taxon>Saurischia</taxon>
        <taxon>Theropoda</taxon>
        <taxon>Coelurosauria</taxon>
        <taxon>Aves</taxon>
        <taxon>Neognathae</taxon>
        <taxon>Neoaves</taxon>
        <taxon>Telluraves</taxon>
        <taxon>Australaves</taxon>
        <taxon>Passeriformes</taxon>
        <taxon>Thraupidae</taxon>
        <taxon>Camarhynchus</taxon>
    </lineage>
</organism>
<dbReference type="Proteomes" id="UP000694382">
    <property type="component" value="Chromosome 15"/>
</dbReference>
<evidence type="ECO:0000256" key="2">
    <source>
        <dbReference type="ARBA" id="ARBA00009899"/>
    </source>
</evidence>
<sequence>MPRAVRWQSPADPSGPVPWVRHRPGGSAGRCRPALPGAGPVPAGPGGTALTGPAVGGSGSGTMGLELYLDLLSQPCRALYIFARSNNIPFEFKRVQLAKGQHKTEEFRKVNVLMKVPALRDGSFTLAESIAILLYLVQKFKTPDHWYPADLQKRARVDEYLSWQHINIRAKGSKLFLSKVLLPLITGQPLPPEKLEFATEELNVALKQFEEKFLQDKPFIAGSEVSLADLVALVELMQPVCAGYALFEERPALAAWRRRVEEAVGKELFLEAHQEIMNVKNLTADQFAPELLENFKQQLLKQN</sequence>
<dbReference type="GO" id="GO:0004364">
    <property type="term" value="F:glutathione transferase activity"/>
    <property type="evidence" value="ECO:0007669"/>
    <property type="project" value="UniProtKB-EC"/>
</dbReference>
<evidence type="ECO:0000256" key="5">
    <source>
        <dbReference type="ARBA" id="ARBA00022490"/>
    </source>
</evidence>
<dbReference type="SFLD" id="SFLDG01153">
    <property type="entry name" value="Main.4:_Theta-like"/>
    <property type="match status" value="1"/>
</dbReference>
<keyword evidence="6" id="KW-0808">Transferase</keyword>
<feature type="compositionally biased region" description="Gly residues" evidence="8">
    <location>
        <begin position="44"/>
        <end position="55"/>
    </location>
</feature>
<dbReference type="AlphaFoldDB" id="A0A8C3MFK3"/>
<keyword evidence="10" id="KW-1185">Reference proteome</keyword>
<evidence type="ECO:0000313" key="10">
    <source>
        <dbReference type="Proteomes" id="UP000694382"/>
    </source>
</evidence>
<keyword evidence="5" id="KW-0963">Cytoplasm</keyword>
<dbReference type="PROSITE" id="PS50405">
    <property type="entry name" value="GST_CTER"/>
    <property type="match status" value="1"/>
</dbReference>
<dbReference type="PANTHER" id="PTHR43917">
    <property type="match status" value="1"/>
</dbReference>
<reference evidence="9" key="1">
    <citation type="submission" date="2020-02" db="EMBL/GenBank/DDBJ databases">
        <authorList>
            <person name="Enbody D E."/>
            <person name="Pettersson E M."/>
        </authorList>
    </citation>
    <scope>NUCLEOTIDE SEQUENCE [LARGE SCALE GENOMIC DNA]</scope>
</reference>
<dbReference type="InterPro" id="IPR004045">
    <property type="entry name" value="Glutathione_S-Trfase_N"/>
</dbReference>
<feature type="region of interest" description="Disordered" evidence="8">
    <location>
        <begin position="1"/>
        <end position="55"/>
    </location>
</feature>
<protein>
    <recommendedName>
        <fullName evidence="4">glutathione transferase</fullName>
        <ecNumber evidence="4">2.5.1.18</ecNumber>
    </recommendedName>
</protein>
<evidence type="ECO:0000256" key="8">
    <source>
        <dbReference type="SAM" id="MobiDB-lite"/>
    </source>
</evidence>
<dbReference type="Gene3D" id="3.40.30.10">
    <property type="entry name" value="Glutaredoxin"/>
    <property type="match status" value="1"/>
</dbReference>
<reference evidence="9" key="2">
    <citation type="submission" date="2025-08" db="UniProtKB">
        <authorList>
            <consortium name="Ensembl"/>
        </authorList>
    </citation>
    <scope>IDENTIFICATION</scope>
</reference>
<evidence type="ECO:0000256" key="1">
    <source>
        <dbReference type="ARBA" id="ARBA00004496"/>
    </source>
</evidence>
<dbReference type="Pfam" id="PF02798">
    <property type="entry name" value="GST_N"/>
    <property type="match status" value="1"/>
</dbReference>
<dbReference type="InterPro" id="IPR051369">
    <property type="entry name" value="GST_Theta"/>
</dbReference>
<dbReference type="Pfam" id="PF00043">
    <property type="entry name" value="GST_C"/>
    <property type="match status" value="1"/>
</dbReference>
<dbReference type="EC" id="2.5.1.18" evidence="4"/>
<dbReference type="SFLD" id="SFLDG00358">
    <property type="entry name" value="Main_(cytGST)"/>
    <property type="match status" value="1"/>
</dbReference>
<dbReference type="InterPro" id="IPR040077">
    <property type="entry name" value="GST_C_Theta"/>
</dbReference>
<dbReference type="SUPFAM" id="SSF52833">
    <property type="entry name" value="Thioredoxin-like"/>
    <property type="match status" value="1"/>
</dbReference>
<dbReference type="InterPro" id="IPR040075">
    <property type="entry name" value="GST_N_Theta"/>
</dbReference>
<proteinExistence type="inferred from homology"/>
<evidence type="ECO:0000256" key="3">
    <source>
        <dbReference type="ARBA" id="ARBA00011738"/>
    </source>
</evidence>
<dbReference type="FunFam" id="1.20.1050.10:FF:000008">
    <property type="entry name" value="Glutathione S-transferase theta-1"/>
    <property type="match status" value="1"/>
</dbReference>
<evidence type="ECO:0000256" key="7">
    <source>
        <dbReference type="ARBA" id="ARBA00047960"/>
    </source>
</evidence>
<accession>A0A8U8B634</accession>
<name>A0A8C3MFK3_GEOPR</name>